<gene>
    <name evidence="1" type="ordered locus">HCH_03800</name>
</gene>
<evidence type="ECO:0000313" key="1">
    <source>
        <dbReference type="EMBL" id="ABC30532.1"/>
    </source>
</evidence>
<organism evidence="1 2">
    <name type="scientific">Hahella chejuensis (strain KCTC 2396)</name>
    <dbReference type="NCBI Taxonomy" id="349521"/>
    <lineage>
        <taxon>Bacteria</taxon>
        <taxon>Pseudomonadati</taxon>
        <taxon>Pseudomonadota</taxon>
        <taxon>Gammaproteobacteria</taxon>
        <taxon>Oceanospirillales</taxon>
        <taxon>Hahellaceae</taxon>
        <taxon>Hahella</taxon>
    </lineage>
</organism>
<reference evidence="1 2" key="1">
    <citation type="journal article" date="2005" name="Nucleic Acids Res.">
        <title>Genomic blueprint of Hahella chejuensis, a marine microbe producing an algicidal agent.</title>
        <authorList>
            <person name="Jeong H."/>
            <person name="Yim J.H."/>
            <person name="Lee C."/>
            <person name="Choi S.-H."/>
            <person name="Park Y.K."/>
            <person name="Yoon S.H."/>
            <person name="Hur C.-G."/>
            <person name="Kang H.-Y."/>
            <person name="Kim D."/>
            <person name="Lee H.H."/>
            <person name="Park K.H."/>
            <person name="Park S.-H."/>
            <person name="Park H.-S."/>
            <person name="Lee H.K."/>
            <person name="Oh T.K."/>
            <person name="Kim J.F."/>
        </authorList>
    </citation>
    <scope>NUCLEOTIDE SEQUENCE [LARGE SCALE GENOMIC DNA]</scope>
    <source>
        <strain evidence="1 2">KCTC 2396</strain>
    </source>
</reference>
<sequence length="49" mass="5555">MNYDYGHRLLNDMPASLQVSDIHIEQPVLKGAREKLIPALLSVRSSCFK</sequence>
<protein>
    <submittedName>
        <fullName evidence="1">Uncharacterized protein</fullName>
    </submittedName>
</protein>
<dbReference type="HOGENOM" id="CLU_3136289_0_0_6"/>
<dbReference type="KEGG" id="hch:HCH_03800"/>
<evidence type="ECO:0000313" key="2">
    <source>
        <dbReference type="Proteomes" id="UP000000238"/>
    </source>
</evidence>
<accession>Q2SFP2</accession>
<name>Q2SFP2_HAHCH</name>
<proteinExistence type="predicted"/>
<dbReference type="Proteomes" id="UP000000238">
    <property type="component" value="Chromosome"/>
</dbReference>
<dbReference type="STRING" id="349521.HCH_03800"/>
<keyword evidence="2" id="KW-1185">Reference proteome</keyword>
<dbReference type="AlphaFoldDB" id="Q2SFP2"/>
<dbReference type="EMBL" id="CP000155">
    <property type="protein sequence ID" value="ABC30532.1"/>
    <property type="molecule type" value="Genomic_DNA"/>
</dbReference>